<dbReference type="OrthoDB" id="143422at2"/>
<proteinExistence type="predicted"/>
<keyword evidence="3" id="KW-1185">Reference proteome</keyword>
<dbReference type="AlphaFoldDB" id="A0A1M6HVN8"/>
<protein>
    <submittedName>
        <fullName evidence="2">PucR C-terminal helix-turn-helix domain-containing protein</fullName>
    </submittedName>
</protein>
<reference evidence="2 3" key="1">
    <citation type="submission" date="2016-11" db="EMBL/GenBank/DDBJ databases">
        <authorList>
            <person name="Jaros S."/>
            <person name="Januszkiewicz K."/>
            <person name="Wedrychowicz H."/>
        </authorList>
    </citation>
    <scope>NUCLEOTIDE SEQUENCE [LARGE SCALE GENOMIC DNA]</scope>
    <source>
        <strain evidence="2 3">DSM 15970</strain>
    </source>
</reference>
<dbReference type="InterPro" id="IPR051448">
    <property type="entry name" value="CdaR-like_regulators"/>
</dbReference>
<dbReference type="Proteomes" id="UP000184342">
    <property type="component" value="Unassembled WGS sequence"/>
</dbReference>
<dbReference type="PANTHER" id="PTHR33744">
    <property type="entry name" value="CARBOHYDRATE DIACID REGULATOR"/>
    <property type="match status" value="1"/>
</dbReference>
<dbReference type="PANTHER" id="PTHR33744:SF1">
    <property type="entry name" value="DNA-BINDING TRANSCRIPTIONAL ACTIVATOR ADER"/>
    <property type="match status" value="1"/>
</dbReference>
<organism evidence="2 3">
    <name type="scientific">Parasporobacterium paucivorans DSM 15970</name>
    <dbReference type="NCBI Taxonomy" id="1122934"/>
    <lineage>
        <taxon>Bacteria</taxon>
        <taxon>Bacillati</taxon>
        <taxon>Bacillota</taxon>
        <taxon>Clostridia</taxon>
        <taxon>Lachnospirales</taxon>
        <taxon>Lachnospiraceae</taxon>
        <taxon>Parasporobacterium</taxon>
    </lineage>
</organism>
<feature type="domain" description="PucR C-terminal helix-turn-helix" evidence="1">
    <location>
        <begin position="206"/>
        <end position="262"/>
    </location>
</feature>
<name>A0A1M6HVN8_9FIRM</name>
<dbReference type="InterPro" id="IPR025736">
    <property type="entry name" value="PucR_C-HTH_dom"/>
</dbReference>
<dbReference type="Pfam" id="PF13556">
    <property type="entry name" value="HTH_30"/>
    <property type="match status" value="1"/>
</dbReference>
<dbReference type="EMBL" id="FQYT01000016">
    <property type="protein sequence ID" value="SHJ26174.1"/>
    <property type="molecule type" value="Genomic_DNA"/>
</dbReference>
<evidence type="ECO:0000313" key="2">
    <source>
        <dbReference type="EMBL" id="SHJ26174.1"/>
    </source>
</evidence>
<dbReference type="STRING" id="1122934.SAMN02745691_01618"/>
<sequence>MSIFIENDMKFTIAKRQKFDYLFAEIIESESLTELDIQDKIKFTEIDYEASYRLLCLDLPFLNELPNEHILHEISDSLIKSYTTIYKNKVYILLVDAINLTDIQKKQNLNFTFTVLSGILKRYNARCGISLPFCKLKQMSEAYLQATSALDLGNFPKKNDGYFDYNDYRIFHLLTICNDKTPIKNFSNPKLLKIYENENNKKADRLQILRTYLENNCKITETALELHMHRNSIIYHIQQIEELYQINTNDFKERLDLMLTFEIMDFINYQTQG</sequence>
<evidence type="ECO:0000259" key="1">
    <source>
        <dbReference type="Pfam" id="PF13556"/>
    </source>
</evidence>
<accession>A0A1M6HVN8</accession>
<dbReference type="InterPro" id="IPR042070">
    <property type="entry name" value="PucR_C-HTH_sf"/>
</dbReference>
<dbReference type="Gene3D" id="1.10.10.2840">
    <property type="entry name" value="PucR C-terminal helix-turn-helix domain"/>
    <property type="match status" value="1"/>
</dbReference>
<gene>
    <name evidence="2" type="ORF">SAMN02745691_01618</name>
</gene>
<evidence type="ECO:0000313" key="3">
    <source>
        <dbReference type="Proteomes" id="UP000184342"/>
    </source>
</evidence>